<dbReference type="AlphaFoldDB" id="X1N6D2"/>
<gene>
    <name evidence="1" type="ORF">S06H3_11190</name>
</gene>
<name>X1N6D2_9ZZZZ</name>
<reference evidence="1" key="1">
    <citation type="journal article" date="2014" name="Front. Microbiol.">
        <title>High frequency of phylogenetically diverse reductive dehalogenase-homologous genes in deep subseafloor sedimentary metagenomes.</title>
        <authorList>
            <person name="Kawai M."/>
            <person name="Futagami T."/>
            <person name="Toyoda A."/>
            <person name="Takaki Y."/>
            <person name="Nishi S."/>
            <person name="Hori S."/>
            <person name="Arai W."/>
            <person name="Tsubouchi T."/>
            <person name="Morono Y."/>
            <person name="Uchiyama I."/>
            <person name="Ito T."/>
            <person name="Fujiyama A."/>
            <person name="Inagaki F."/>
            <person name="Takami H."/>
        </authorList>
    </citation>
    <scope>NUCLEOTIDE SEQUENCE</scope>
    <source>
        <strain evidence="1">Expedition CK06-06</strain>
    </source>
</reference>
<sequence length="35" mass="4150">ELRTFCKKCATELWLPPFTDWTGDKNVRLAKPQQK</sequence>
<organism evidence="1">
    <name type="scientific">marine sediment metagenome</name>
    <dbReference type="NCBI Taxonomy" id="412755"/>
    <lineage>
        <taxon>unclassified sequences</taxon>
        <taxon>metagenomes</taxon>
        <taxon>ecological metagenomes</taxon>
    </lineage>
</organism>
<accession>X1N6D2</accession>
<dbReference type="EMBL" id="BARV01005356">
    <property type="protein sequence ID" value="GAI14194.1"/>
    <property type="molecule type" value="Genomic_DNA"/>
</dbReference>
<comment type="caution">
    <text evidence="1">The sequence shown here is derived from an EMBL/GenBank/DDBJ whole genome shotgun (WGS) entry which is preliminary data.</text>
</comment>
<feature type="non-terminal residue" evidence="1">
    <location>
        <position position="1"/>
    </location>
</feature>
<evidence type="ECO:0000313" key="1">
    <source>
        <dbReference type="EMBL" id="GAI14194.1"/>
    </source>
</evidence>
<proteinExistence type="predicted"/>
<protein>
    <submittedName>
        <fullName evidence="1">Uncharacterized protein</fullName>
    </submittedName>
</protein>